<dbReference type="SUPFAM" id="SSF56968">
    <property type="entry name" value="Lipovitellin-phosvitin complex, beta-sheet shell regions"/>
    <property type="match status" value="1"/>
</dbReference>
<dbReference type="Pfam" id="PF01347">
    <property type="entry name" value="Vitellogenin_N"/>
    <property type="match status" value="2"/>
</dbReference>
<organism evidence="6 7">
    <name type="scientific">Herpetosiphon gulosus</name>
    <dbReference type="NCBI Taxonomy" id="1973496"/>
    <lineage>
        <taxon>Bacteria</taxon>
        <taxon>Bacillati</taxon>
        <taxon>Chloroflexota</taxon>
        <taxon>Chloroflexia</taxon>
        <taxon>Herpetosiphonales</taxon>
        <taxon>Herpetosiphonaceae</taxon>
        <taxon>Herpetosiphon</taxon>
    </lineage>
</organism>
<evidence type="ECO:0000313" key="7">
    <source>
        <dbReference type="Proteomes" id="UP001428290"/>
    </source>
</evidence>
<sequence>MAHPRLVRLFSLILLTALTVQLVLIPSNVAAQSKSKQATPASELPATVPGENYYYPSNDIYQYYWSTLVDTVSTTQEQSSGIRNDSNSFNLQGYLQVERYAYDSYSAYLRAQVVRPVMYNKTEAGWQQVTDPEVIGRTTDAELARPFYFQQDRNGTVYGLYFDSADTEDVQNIKRAALSQLQMYFFYDPNPIGECSDPTQIQCLQPYSIGESDVSGAYTADYTSRMIDAQTVEITKKRTEKSYKSFADRSIANAEATKIESTSVAVYDLRAGILLKNTTTQRIRSGFSTENSLNNYEGSGYGIQSGADSDDSIRYEGTIPGFLEPQSFEGKASTKSITNMIRSIEGKEYKSADIVASVTSNKADADRGLAAADLATALKDLAAAPGDPNGVTRLRATLNTVDGALAQLDQHLSKGRTNPALHEGIIGALTGVVDSKAQALIVKHFVGNQSLNQTTRTQALTALTVVAEPSAETITAVRNLVQANGSDAKQALLVLGAIANNIQAKQPQLAQELSQIIETKLAKATTDLDRDLALRALGNAGPATDLSVISGYLGHSNEIVRTSAIDALRKFPADETEALLLQAYTSETSAVARHTARELLYANGDVPSLNAFDWNWQKFVGGGDLKGELKARLYLSDGPDITALAHGEAKAHAWSWSYSLAEAKATSYVQTENGTKYRYFEAYVKVLGNNVFTPIKERIACGVQRTGNLYQTTITFFSVTKTFMVGPIPIQLGLSASGSISIPWKIVATACDVPISASANVSITPTVWASASATAAVTIFIARGGVGINADFLKTSLEAKASATYHITNGFHGNLGLNISVQPLAVRIFLWYQLRKWNGSWKSRNEWTIWNWSASTQTWPIWNTNF</sequence>
<feature type="domain" description="Vitellogenin" evidence="5">
    <location>
        <begin position="55"/>
        <end position="571"/>
    </location>
</feature>
<evidence type="ECO:0000313" key="6">
    <source>
        <dbReference type="EMBL" id="GAA5529372.1"/>
    </source>
</evidence>
<keyword evidence="7" id="KW-1185">Reference proteome</keyword>
<dbReference type="Gene3D" id="1.25.10.20">
    <property type="entry name" value="Vitellinogen, superhelical"/>
    <property type="match status" value="1"/>
</dbReference>
<evidence type="ECO:0000256" key="4">
    <source>
        <dbReference type="ARBA" id="ARBA00023180"/>
    </source>
</evidence>
<name>A0ABP9X1R4_9CHLR</name>
<evidence type="ECO:0000256" key="1">
    <source>
        <dbReference type="ARBA" id="ARBA00022729"/>
    </source>
</evidence>
<reference evidence="6 7" key="1">
    <citation type="submission" date="2024-02" db="EMBL/GenBank/DDBJ databases">
        <title>Herpetosiphon gulosus NBRC 112829.</title>
        <authorList>
            <person name="Ichikawa N."/>
            <person name="Katano-Makiyama Y."/>
            <person name="Hidaka K."/>
        </authorList>
    </citation>
    <scope>NUCLEOTIDE SEQUENCE [LARGE SCALE GENOMIC DNA]</scope>
    <source>
        <strain evidence="6 7">NBRC 112829</strain>
    </source>
</reference>
<dbReference type="EMBL" id="BAABRU010000011">
    <property type="protein sequence ID" value="GAA5529372.1"/>
    <property type="molecule type" value="Genomic_DNA"/>
</dbReference>
<evidence type="ECO:0000259" key="5">
    <source>
        <dbReference type="PROSITE" id="PS51211"/>
    </source>
</evidence>
<dbReference type="Gene3D" id="2.30.230.10">
    <property type="entry name" value="Lipovitellin, beta-sheet shell regions, chain A"/>
    <property type="match status" value="1"/>
</dbReference>
<dbReference type="InterPro" id="IPR011030">
    <property type="entry name" value="Lipovitellin_superhlx_dom"/>
</dbReference>
<dbReference type="SMART" id="SM00638">
    <property type="entry name" value="LPD_N"/>
    <property type="match status" value="1"/>
</dbReference>
<dbReference type="RefSeq" id="WP_345722986.1">
    <property type="nucleotide sequence ID" value="NZ_BAABRU010000011.1"/>
</dbReference>
<dbReference type="SUPFAM" id="SSF48431">
    <property type="entry name" value="Lipovitellin-phosvitin complex, superhelical domain"/>
    <property type="match status" value="1"/>
</dbReference>
<dbReference type="InterPro" id="IPR015819">
    <property type="entry name" value="Lipid_transp_b-sht_shell"/>
</dbReference>
<dbReference type="InterPro" id="IPR001747">
    <property type="entry name" value="Vitellogenin_N"/>
</dbReference>
<accession>A0ABP9X1R4</accession>
<evidence type="ECO:0000256" key="2">
    <source>
        <dbReference type="ARBA" id="ARBA00022761"/>
    </source>
</evidence>
<dbReference type="InterPro" id="IPR050733">
    <property type="entry name" value="Vitellogenin/Apolipophorin"/>
</dbReference>
<dbReference type="PANTHER" id="PTHR23345">
    <property type="entry name" value="VITELLOGENIN-RELATED"/>
    <property type="match status" value="1"/>
</dbReference>
<keyword evidence="2" id="KW-0758">Storage protein</keyword>
<proteinExistence type="predicted"/>
<protein>
    <recommendedName>
        <fullName evidence="5">Vitellogenin domain-containing protein</fullName>
    </recommendedName>
</protein>
<dbReference type="PANTHER" id="PTHR23345:SF15">
    <property type="entry name" value="VITELLOGENIN 1-RELATED"/>
    <property type="match status" value="1"/>
</dbReference>
<keyword evidence="4" id="KW-0325">Glycoprotein</keyword>
<dbReference type="InterPro" id="IPR015816">
    <property type="entry name" value="Vitellinogen_b-sht_N"/>
</dbReference>
<gene>
    <name evidence="6" type="ORF">Hgul01_03181</name>
</gene>
<dbReference type="Proteomes" id="UP001428290">
    <property type="component" value="Unassembled WGS sequence"/>
</dbReference>
<dbReference type="PROSITE" id="PS51211">
    <property type="entry name" value="VITELLOGENIN"/>
    <property type="match status" value="1"/>
</dbReference>
<evidence type="ECO:0000256" key="3">
    <source>
        <dbReference type="ARBA" id="ARBA00023157"/>
    </source>
</evidence>
<keyword evidence="1" id="KW-0732">Signal</keyword>
<keyword evidence="3" id="KW-1015">Disulfide bond</keyword>
<comment type="caution">
    <text evidence="6">The sequence shown here is derived from an EMBL/GenBank/DDBJ whole genome shotgun (WGS) entry which is preliminary data.</text>
</comment>